<evidence type="ECO:0000313" key="2">
    <source>
        <dbReference type="Proteomes" id="UP000287651"/>
    </source>
</evidence>
<reference evidence="1 2" key="1">
    <citation type="journal article" date="2014" name="Agronomy (Basel)">
        <title>A Draft Genome Sequence for Ensete ventricosum, the Drought-Tolerant Tree Against Hunger.</title>
        <authorList>
            <person name="Harrison J."/>
            <person name="Moore K.A."/>
            <person name="Paszkiewicz K."/>
            <person name="Jones T."/>
            <person name="Grant M."/>
            <person name="Ambacheew D."/>
            <person name="Muzemil S."/>
            <person name="Studholme D.J."/>
        </authorList>
    </citation>
    <scope>NUCLEOTIDE SEQUENCE [LARGE SCALE GENOMIC DNA]</scope>
</reference>
<accession>A0A426XBX7</accession>
<sequence>MRGIANSENSVLMQGFVCELWSVRDPKAIGTWRHGTSELSLQHGKDTCMIRGYWELHFGKQHYDKKCYGLRSEYHGMIGAAGELDCFSALICLRELDKSEDKAEWSKGMRKRQRFDYSTTAAESSWEPRVVLQPKQKIKDLAKGEKMQCLQRL</sequence>
<comment type="caution">
    <text evidence="1">The sequence shown here is derived from an EMBL/GenBank/DDBJ whole genome shotgun (WGS) entry which is preliminary data.</text>
</comment>
<name>A0A426XBX7_ENSVE</name>
<evidence type="ECO:0000313" key="1">
    <source>
        <dbReference type="EMBL" id="RRT36968.1"/>
    </source>
</evidence>
<gene>
    <name evidence="1" type="ORF">B296_00045822</name>
</gene>
<organism evidence="1 2">
    <name type="scientific">Ensete ventricosum</name>
    <name type="common">Abyssinian banana</name>
    <name type="synonym">Musa ensete</name>
    <dbReference type="NCBI Taxonomy" id="4639"/>
    <lineage>
        <taxon>Eukaryota</taxon>
        <taxon>Viridiplantae</taxon>
        <taxon>Streptophyta</taxon>
        <taxon>Embryophyta</taxon>
        <taxon>Tracheophyta</taxon>
        <taxon>Spermatophyta</taxon>
        <taxon>Magnoliopsida</taxon>
        <taxon>Liliopsida</taxon>
        <taxon>Zingiberales</taxon>
        <taxon>Musaceae</taxon>
        <taxon>Ensete</taxon>
    </lineage>
</organism>
<dbReference type="Proteomes" id="UP000287651">
    <property type="component" value="Unassembled WGS sequence"/>
</dbReference>
<dbReference type="EMBL" id="AMZH03022849">
    <property type="protein sequence ID" value="RRT36968.1"/>
    <property type="molecule type" value="Genomic_DNA"/>
</dbReference>
<dbReference type="AlphaFoldDB" id="A0A426XBX7"/>
<protein>
    <submittedName>
        <fullName evidence="1">Uncharacterized protein</fullName>
    </submittedName>
</protein>
<proteinExistence type="predicted"/>